<evidence type="ECO:0000313" key="1">
    <source>
        <dbReference type="EMBL" id="AYC31528.1"/>
    </source>
</evidence>
<dbReference type="AlphaFoldDB" id="A0A385Z0V6"/>
<name>A0A385Z0V6_9PSED</name>
<organism evidence="1 2">
    <name type="scientific">Pseudomonas cavernae</name>
    <dbReference type="NCBI Taxonomy" id="2320867"/>
    <lineage>
        <taxon>Bacteria</taxon>
        <taxon>Pseudomonadati</taxon>
        <taxon>Pseudomonadota</taxon>
        <taxon>Gammaproteobacteria</taxon>
        <taxon>Pseudomonadales</taxon>
        <taxon>Pseudomonadaceae</taxon>
        <taxon>Pseudomonas</taxon>
    </lineage>
</organism>
<dbReference type="RefSeq" id="WP_119892154.1">
    <property type="nucleotide sequence ID" value="NZ_CP032419.1"/>
</dbReference>
<gene>
    <name evidence="1" type="ORF">D3880_03560</name>
</gene>
<protein>
    <submittedName>
        <fullName evidence="1">DUF2971 domain-containing protein</fullName>
    </submittedName>
</protein>
<dbReference type="EMBL" id="CP032419">
    <property type="protein sequence ID" value="AYC31528.1"/>
    <property type="molecule type" value="Genomic_DNA"/>
</dbReference>
<evidence type="ECO:0000313" key="2">
    <source>
        <dbReference type="Proteomes" id="UP000265560"/>
    </source>
</evidence>
<dbReference type="OrthoDB" id="4119964at2"/>
<dbReference type="Pfam" id="PF11185">
    <property type="entry name" value="DUF2971"/>
    <property type="match status" value="1"/>
</dbReference>
<accession>A0A385Z0V6</accession>
<dbReference type="Proteomes" id="UP000265560">
    <property type="component" value="Chromosome"/>
</dbReference>
<dbReference type="KEGG" id="pcav:D3880_03560"/>
<proteinExistence type="predicted"/>
<dbReference type="InterPro" id="IPR021352">
    <property type="entry name" value="DUF2971"/>
</dbReference>
<keyword evidence="2" id="KW-1185">Reference proteome</keyword>
<sequence>MTINSDTKFYKYYAFNTNNLEAITHPYLWFSKPSDFNDPFEGIFDYHTNYEKPEETLKAIQSILRPLESQASSTTKQIIEIIAQQSGAAQAVSFFCSNTAQNIFTYASSIHKQKGICCLFSETEKHPLSEKQILMWSHYAQGLKGFRVEFHAEKLIESIDRKVQAHPINYSHQPPTIDIVKLLHEQLTINAPPTEQYLKLLMTKHISWKYESEFRLFSELDGQATYSPSAIKEVVVGEKMPENSKKLMKKIMREQSLPVRLARINKRNYEFEIVDL</sequence>
<reference evidence="2" key="1">
    <citation type="submission" date="2018-09" db="EMBL/GenBank/DDBJ databases">
        <authorList>
            <person name="Zhu H."/>
        </authorList>
    </citation>
    <scope>NUCLEOTIDE SEQUENCE [LARGE SCALE GENOMIC DNA]</scope>
    <source>
        <strain evidence="2">K2W31S-8</strain>
    </source>
</reference>